<protein>
    <submittedName>
        <fullName evidence="1">Uncharacterized protein</fullName>
    </submittedName>
</protein>
<dbReference type="AlphaFoldDB" id="A0A0C9Y3F2"/>
<sequence>MQYFTLPHIIHMDSSGLQWTPLDFTIYWTISHTQHKTGLHWTGLDWTYKYGLHWTGLDFQTQIWTPLGWTGLSDVPNTNLDSTGLSAILSTNWTPLDFSGLSTILPDSSRMLELFS</sequence>
<proteinExistence type="predicted"/>
<dbReference type="Proteomes" id="UP000054477">
    <property type="component" value="Unassembled WGS sequence"/>
</dbReference>
<evidence type="ECO:0000313" key="1">
    <source>
        <dbReference type="EMBL" id="KIK04607.1"/>
    </source>
</evidence>
<dbReference type="OrthoDB" id="5386422at2759"/>
<reference evidence="2" key="2">
    <citation type="submission" date="2015-01" db="EMBL/GenBank/DDBJ databases">
        <title>Evolutionary Origins and Diversification of the Mycorrhizal Mutualists.</title>
        <authorList>
            <consortium name="DOE Joint Genome Institute"/>
            <consortium name="Mycorrhizal Genomics Consortium"/>
            <person name="Kohler A."/>
            <person name="Kuo A."/>
            <person name="Nagy L.G."/>
            <person name="Floudas D."/>
            <person name="Copeland A."/>
            <person name="Barry K.W."/>
            <person name="Cichocki N."/>
            <person name="Veneault-Fourrey C."/>
            <person name="LaButti K."/>
            <person name="Lindquist E.A."/>
            <person name="Lipzen A."/>
            <person name="Lundell T."/>
            <person name="Morin E."/>
            <person name="Murat C."/>
            <person name="Riley R."/>
            <person name="Ohm R."/>
            <person name="Sun H."/>
            <person name="Tunlid A."/>
            <person name="Henrissat B."/>
            <person name="Grigoriev I.V."/>
            <person name="Hibbett D.S."/>
            <person name="Martin F."/>
        </authorList>
    </citation>
    <scope>NUCLEOTIDE SEQUENCE [LARGE SCALE GENOMIC DNA]</scope>
    <source>
        <strain evidence="2">LaAM-08-1</strain>
    </source>
</reference>
<evidence type="ECO:0000313" key="2">
    <source>
        <dbReference type="Proteomes" id="UP000054477"/>
    </source>
</evidence>
<name>A0A0C9Y3F2_9AGAR</name>
<dbReference type="EMBL" id="KN838568">
    <property type="protein sequence ID" value="KIK04607.1"/>
    <property type="molecule type" value="Genomic_DNA"/>
</dbReference>
<accession>A0A0C9Y3F2</accession>
<reference evidence="1 2" key="1">
    <citation type="submission" date="2014-04" db="EMBL/GenBank/DDBJ databases">
        <authorList>
            <consortium name="DOE Joint Genome Institute"/>
            <person name="Kuo A."/>
            <person name="Kohler A."/>
            <person name="Nagy L.G."/>
            <person name="Floudas D."/>
            <person name="Copeland A."/>
            <person name="Barry K.W."/>
            <person name="Cichocki N."/>
            <person name="Veneault-Fourrey C."/>
            <person name="LaButti K."/>
            <person name="Lindquist E.A."/>
            <person name="Lipzen A."/>
            <person name="Lundell T."/>
            <person name="Morin E."/>
            <person name="Murat C."/>
            <person name="Sun H."/>
            <person name="Tunlid A."/>
            <person name="Henrissat B."/>
            <person name="Grigoriev I.V."/>
            <person name="Hibbett D.S."/>
            <person name="Martin F."/>
            <person name="Nordberg H.P."/>
            <person name="Cantor M.N."/>
            <person name="Hua S.X."/>
        </authorList>
    </citation>
    <scope>NUCLEOTIDE SEQUENCE [LARGE SCALE GENOMIC DNA]</scope>
    <source>
        <strain evidence="1 2">LaAM-08-1</strain>
    </source>
</reference>
<dbReference type="HOGENOM" id="CLU_177421_0_0_1"/>
<keyword evidence="2" id="KW-1185">Reference proteome</keyword>
<organism evidence="1 2">
    <name type="scientific">Laccaria amethystina LaAM-08-1</name>
    <dbReference type="NCBI Taxonomy" id="1095629"/>
    <lineage>
        <taxon>Eukaryota</taxon>
        <taxon>Fungi</taxon>
        <taxon>Dikarya</taxon>
        <taxon>Basidiomycota</taxon>
        <taxon>Agaricomycotina</taxon>
        <taxon>Agaricomycetes</taxon>
        <taxon>Agaricomycetidae</taxon>
        <taxon>Agaricales</taxon>
        <taxon>Agaricineae</taxon>
        <taxon>Hydnangiaceae</taxon>
        <taxon>Laccaria</taxon>
    </lineage>
</organism>
<gene>
    <name evidence="1" type="ORF">K443DRAFT_92808</name>
</gene>